<protein>
    <submittedName>
        <fullName evidence="2">Uncharacterized protein</fullName>
    </submittedName>
</protein>
<dbReference type="Proteomes" id="UP000297245">
    <property type="component" value="Unassembled WGS sequence"/>
</dbReference>
<feature type="compositionally biased region" description="Basic and acidic residues" evidence="1">
    <location>
        <begin position="241"/>
        <end position="260"/>
    </location>
</feature>
<accession>A0A4S8KSB6</accession>
<dbReference type="AlphaFoldDB" id="A0A4S8KSB6"/>
<gene>
    <name evidence="2" type="ORF">K435DRAFT_876402</name>
</gene>
<feature type="region of interest" description="Disordered" evidence="1">
    <location>
        <begin position="108"/>
        <end position="146"/>
    </location>
</feature>
<proteinExistence type="predicted"/>
<feature type="compositionally biased region" description="Basic and acidic residues" evidence="1">
    <location>
        <begin position="132"/>
        <end position="144"/>
    </location>
</feature>
<dbReference type="EMBL" id="ML180156">
    <property type="protein sequence ID" value="THU78659.1"/>
    <property type="molecule type" value="Genomic_DNA"/>
</dbReference>
<keyword evidence="3" id="KW-1185">Reference proteome</keyword>
<feature type="compositionally biased region" description="Acidic residues" evidence="1">
    <location>
        <begin position="119"/>
        <end position="131"/>
    </location>
</feature>
<feature type="region of interest" description="Disordered" evidence="1">
    <location>
        <begin position="343"/>
        <end position="365"/>
    </location>
</feature>
<sequence length="365" mass="39718">MSDNSPSKHASFLKELSEDAQDLSHLLTKKKSPKIIEAQAKLILDKLVSMTPTDITASSSSINAFSVIDEAITTVNAATGVSGVGHFNHLKKARDIVQIIRRDHLKSRKKTTKSKQVIEDDEDASGEEDVEVVEKETATKDNKSVTRSAAVKFKKTKANDKDKSTPEPTAVVEQDVQMADDTKGKNTPARAATVSIPYSDIPGMDTSSKSYHDAEYYLAQASKATKSSQQTRTQSTSKRARATEITDTHTPDSHDAERTSGTHAHKVLDDVAMLPFSDMNSKSTDSLKAIANYLALTSEQSLFQIQRARQDYLSHQGQRAAVLAILLQRSQIAEDAVEVALGAEEHQELEGGPSGSDHPLMEVSS</sequence>
<evidence type="ECO:0000313" key="3">
    <source>
        <dbReference type="Proteomes" id="UP000297245"/>
    </source>
</evidence>
<organism evidence="2 3">
    <name type="scientific">Dendrothele bispora (strain CBS 962.96)</name>
    <dbReference type="NCBI Taxonomy" id="1314807"/>
    <lineage>
        <taxon>Eukaryota</taxon>
        <taxon>Fungi</taxon>
        <taxon>Dikarya</taxon>
        <taxon>Basidiomycota</taxon>
        <taxon>Agaricomycotina</taxon>
        <taxon>Agaricomycetes</taxon>
        <taxon>Agaricomycetidae</taxon>
        <taxon>Agaricales</taxon>
        <taxon>Agaricales incertae sedis</taxon>
        <taxon>Dendrothele</taxon>
    </lineage>
</organism>
<name>A0A4S8KSB6_DENBC</name>
<feature type="region of interest" description="Disordered" evidence="1">
    <location>
        <begin position="222"/>
        <end position="260"/>
    </location>
</feature>
<evidence type="ECO:0000313" key="2">
    <source>
        <dbReference type="EMBL" id="THU78659.1"/>
    </source>
</evidence>
<evidence type="ECO:0000256" key="1">
    <source>
        <dbReference type="SAM" id="MobiDB-lite"/>
    </source>
</evidence>
<feature type="compositionally biased region" description="Low complexity" evidence="1">
    <location>
        <begin position="222"/>
        <end position="237"/>
    </location>
</feature>
<reference evidence="2 3" key="1">
    <citation type="journal article" date="2019" name="Nat. Ecol. Evol.">
        <title>Megaphylogeny resolves global patterns of mushroom evolution.</title>
        <authorList>
            <person name="Varga T."/>
            <person name="Krizsan K."/>
            <person name="Foldi C."/>
            <person name="Dima B."/>
            <person name="Sanchez-Garcia M."/>
            <person name="Sanchez-Ramirez S."/>
            <person name="Szollosi G.J."/>
            <person name="Szarkandi J.G."/>
            <person name="Papp V."/>
            <person name="Albert L."/>
            <person name="Andreopoulos W."/>
            <person name="Angelini C."/>
            <person name="Antonin V."/>
            <person name="Barry K.W."/>
            <person name="Bougher N.L."/>
            <person name="Buchanan P."/>
            <person name="Buyck B."/>
            <person name="Bense V."/>
            <person name="Catcheside P."/>
            <person name="Chovatia M."/>
            <person name="Cooper J."/>
            <person name="Damon W."/>
            <person name="Desjardin D."/>
            <person name="Finy P."/>
            <person name="Geml J."/>
            <person name="Haridas S."/>
            <person name="Hughes K."/>
            <person name="Justo A."/>
            <person name="Karasinski D."/>
            <person name="Kautmanova I."/>
            <person name="Kiss B."/>
            <person name="Kocsube S."/>
            <person name="Kotiranta H."/>
            <person name="LaButti K.M."/>
            <person name="Lechner B.E."/>
            <person name="Liimatainen K."/>
            <person name="Lipzen A."/>
            <person name="Lukacs Z."/>
            <person name="Mihaltcheva S."/>
            <person name="Morgado L.N."/>
            <person name="Niskanen T."/>
            <person name="Noordeloos M.E."/>
            <person name="Ohm R.A."/>
            <person name="Ortiz-Santana B."/>
            <person name="Ovrebo C."/>
            <person name="Racz N."/>
            <person name="Riley R."/>
            <person name="Savchenko A."/>
            <person name="Shiryaev A."/>
            <person name="Soop K."/>
            <person name="Spirin V."/>
            <person name="Szebenyi C."/>
            <person name="Tomsovsky M."/>
            <person name="Tulloss R.E."/>
            <person name="Uehling J."/>
            <person name="Grigoriev I.V."/>
            <person name="Vagvolgyi C."/>
            <person name="Papp T."/>
            <person name="Martin F.M."/>
            <person name="Miettinen O."/>
            <person name="Hibbett D.S."/>
            <person name="Nagy L.G."/>
        </authorList>
    </citation>
    <scope>NUCLEOTIDE SEQUENCE [LARGE SCALE GENOMIC DNA]</scope>
    <source>
        <strain evidence="2 3">CBS 962.96</strain>
    </source>
</reference>